<evidence type="ECO:0000313" key="4">
    <source>
        <dbReference type="EMBL" id="RGY12696.1"/>
    </source>
</evidence>
<dbReference type="Gene3D" id="3.40.50.2000">
    <property type="entry name" value="Glycogen Phosphorylase B"/>
    <property type="match status" value="2"/>
</dbReference>
<reference evidence="4 5" key="1">
    <citation type="submission" date="2018-08" db="EMBL/GenBank/DDBJ databases">
        <title>A genome reference for cultivated species of the human gut microbiota.</title>
        <authorList>
            <person name="Zou Y."/>
            <person name="Xue W."/>
            <person name="Luo G."/>
        </authorList>
    </citation>
    <scope>NUCLEOTIDE SEQUENCE [LARGE SCALE GENOMIC DNA]</scope>
    <source>
        <strain evidence="4 5">OF02-7</strain>
    </source>
</reference>
<dbReference type="RefSeq" id="WP_117775591.1">
    <property type="nucleotide sequence ID" value="NZ_JAXFLQ010000037.1"/>
</dbReference>
<proteinExistence type="predicted"/>
<gene>
    <name evidence="4" type="ORF">DXA50_17375</name>
</gene>
<sequence>MPTLFQISIEVNSGSVGRIAEQIGQRAMAHGWESYITYARNHQESKSKVIKIGSKLDIYWHGLITRLFDRHCLSSTRATRNLIKQIKEIQPDIIQLHHIHGYFLDMRTLFQYLSSVNIPVVWVFHDCWAITGHCAHFDYINCFKWQTQCKFCPQKRVYPGSYLLDRSFENYILKKELFTSVFNMTVVPVSQWLGRIVKQSFLREYPVDVIQNGIDIDVFSPQSLQEINEMRQKYNLKEQMSILLGVASTWERRKGLNDFIDLSRIIPSNWKIVLVGLKKQQIKLLPRNILGIERTENVQQLAILYSLATVFINPTWEDTFPTTNLEALACGTPVITYNTGGSVESVAESVGFIVEKGDVEGIKECVQEILKAGKDKYRAECRDRAVKLYDKNNRFEDYIRLYNRLLCGKINEKCWVNTQIKTQK</sequence>
<dbReference type="PANTHER" id="PTHR46401">
    <property type="entry name" value="GLYCOSYLTRANSFERASE WBBK-RELATED"/>
    <property type="match status" value="1"/>
</dbReference>
<dbReference type="GO" id="GO:0016757">
    <property type="term" value="F:glycosyltransferase activity"/>
    <property type="evidence" value="ECO:0007669"/>
    <property type="project" value="InterPro"/>
</dbReference>
<dbReference type="Pfam" id="PF13439">
    <property type="entry name" value="Glyco_transf_4"/>
    <property type="match status" value="1"/>
</dbReference>
<accession>A0A413IIW2</accession>
<keyword evidence="1 4" id="KW-0808">Transferase</keyword>
<organism evidence="4 5">
    <name type="scientific">Butyricimonas virosa</name>
    <dbReference type="NCBI Taxonomy" id="544645"/>
    <lineage>
        <taxon>Bacteria</taxon>
        <taxon>Pseudomonadati</taxon>
        <taxon>Bacteroidota</taxon>
        <taxon>Bacteroidia</taxon>
        <taxon>Bacteroidales</taxon>
        <taxon>Odoribacteraceae</taxon>
        <taxon>Butyricimonas</taxon>
    </lineage>
</organism>
<name>A0A413IIW2_9BACT</name>
<evidence type="ECO:0000259" key="3">
    <source>
        <dbReference type="Pfam" id="PF13439"/>
    </source>
</evidence>
<feature type="domain" description="Glycosyltransferase subfamily 4-like N-terminal" evidence="3">
    <location>
        <begin position="17"/>
        <end position="217"/>
    </location>
</feature>
<evidence type="ECO:0000259" key="2">
    <source>
        <dbReference type="Pfam" id="PF00534"/>
    </source>
</evidence>
<dbReference type="Proteomes" id="UP000286063">
    <property type="component" value="Unassembled WGS sequence"/>
</dbReference>
<feature type="domain" description="Glycosyl transferase family 1" evidence="2">
    <location>
        <begin position="228"/>
        <end position="385"/>
    </location>
</feature>
<evidence type="ECO:0000256" key="1">
    <source>
        <dbReference type="ARBA" id="ARBA00022679"/>
    </source>
</evidence>
<dbReference type="AlphaFoldDB" id="A0A413IIW2"/>
<dbReference type="InterPro" id="IPR001296">
    <property type="entry name" value="Glyco_trans_1"/>
</dbReference>
<comment type="caution">
    <text evidence="4">The sequence shown here is derived from an EMBL/GenBank/DDBJ whole genome shotgun (WGS) entry which is preliminary data.</text>
</comment>
<dbReference type="PANTHER" id="PTHR46401:SF2">
    <property type="entry name" value="GLYCOSYLTRANSFERASE WBBK-RELATED"/>
    <property type="match status" value="1"/>
</dbReference>
<dbReference type="InterPro" id="IPR028098">
    <property type="entry name" value="Glyco_trans_4-like_N"/>
</dbReference>
<dbReference type="EMBL" id="QSCR01000041">
    <property type="protein sequence ID" value="RGY12696.1"/>
    <property type="molecule type" value="Genomic_DNA"/>
</dbReference>
<dbReference type="Pfam" id="PF00534">
    <property type="entry name" value="Glycos_transf_1"/>
    <property type="match status" value="1"/>
</dbReference>
<protein>
    <submittedName>
        <fullName evidence="4">Glycosyltransferase</fullName>
    </submittedName>
</protein>
<dbReference type="SUPFAM" id="SSF53756">
    <property type="entry name" value="UDP-Glycosyltransferase/glycogen phosphorylase"/>
    <property type="match status" value="1"/>
</dbReference>
<dbReference type="OrthoDB" id="9768685at2"/>
<evidence type="ECO:0000313" key="5">
    <source>
        <dbReference type="Proteomes" id="UP000286063"/>
    </source>
</evidence>